<accession>A0A4R7FSE9</accession>
<dbReference type="EMBL" id="SOAM01000001">
    <property type="protein sequence ID" value="TDS80781.1"/>
    <property type="molecule type" value="Genomic_DNA"/>
</dbReference>
<evidence type="ECO:0000256" key="1">
    <source>
        <dbReference type="SAM" id="Phobius"/>
    </source>
</evidence>
<sequence>MTTSQQGMAIAAVLAIVWIAFNFGAMILVALAIVLGFLIGRYVEGRLDVSGIVSAVRGRRSSS</sequence>
<protein>
    <recommendedName>
        <fullName evidence="4">Small integral membrane protein DUF2273</fullName>
    </recommendedName>
</protein>
<gene>
    <name evidence="2" type="ORF">CLV52_1350</name>
</gene>
<evidence type="ECO:0000313" key="3">
    <source>
        <dbReference type="Proteomes" id="UP000295344"/>
    </source>
</evidence>
<evidence type="ECO:0008006" key="4">
    <source>
        <dbReference type="Google" id="ProtNLM"/>
    </source>
</evidence>
<proteinExistence type="predicted"/>
<name>A0A4R7FSE9_9MICO</name>
<reference evidence="2 3" key="1">
    <citation type="submission" date="2019-03" db="EMBL/GenBank/DDBJ databases">
        <title>Genomic Encyclopedia of Archaeal and Bacterial Type Strains, Phase II (KMG-II): from individual species to whole genera.</title>
        <authorList>
            <person name="Goeker M."/>
        </authorList>
    </citation>
    <scope>NUCLEOTIDE SEQUENCE [LARGE SCALE GENOMIC DNA]</scope>
    <source>
        <strain evidence="2 3">DSM 24782</strain>
    </source>
</reference>
<keyword evidence="3" id="KW-1185">Reference proteome</keyword>
<comment type="caution">
    <text evidence="2">The sequence shown here is derived from an EMBL/GenBank/DDBJ whole genome shotgun (WGS) entry which is preliminary data.</text>
</comment>
<feature type="transmembrane region" description="Helical" evidence="1">
    <location>
        <begin position="12"/>
        <end position="39"/>
    </location>
</feature>
<keyword evidence="1" id="KW-0472">Membrane</keyword>
<dbReference type="AlphaFoldDB" id="A0A4R7FSE9"/>
<keyword evidence="1" id="KW-0812">Transmembrane</keyword>
<dbReference type="RefSeq" id="WP_162850644.1">
    <property type="nucleotide sequence ID" value="NZ_SOAM01000001.1"/>
</dbReference>
<dbReference type="Proteomes" id="UP000295344">
    <property type="component" value="Unassembled WGS sequence"/>
</dbReference>
<evidence type="ECO:0000313" key="2">
    <source>
        <dbReference type="EMBL" id="TDS80781.1"/>
    </source>
</evidence>
<organism evidence="2 3">
    <name type="scientific">Amnibacterium kyonggiense</name>
    <dbReference type="NCBI Taxonomy" id="595671"/>
    <lineage>
        <taxon>Bacteria</taxon>
        <taxon>Bacillati</taxon>
        <taxon>Actinomycetota</taxon>
        <taxon>Actinomycetes</taxon>
        <taxon>Micrococcales</taxon>
        <taxon>Microbacteriaceae</taxon>
        <taxon>Amnibacterium</taxon>
    </lineage>
</organism>
<keyword evidence="1" id="KW-1133">Transmembrane helix</keyword>